<evidence type="ECO:0000313" key="2">
    <source>
        <dbReference type="EMBL" id="OKH31638.1"/>
    </source>
</evidence>
<comment type="caution">
    <text evidence="2">The sequence shown here is derived from an EMBL/GenBank/DDBJ whole genome shotgun (WGS) entry which is preliminary data.</text>
</comment>
<dbReference type="Proteomes" id="UP000185860">
    <property type="component" value="Unassembled WGS sequence"/>
</dbReference>
<dbReference type="Gene3D" id="2.30.30.100">
    <property type="match status" value="1"/>
</dbReference>
<dbReference type="InterPro" id="IPR010920">
    <property type="entry name" value="LSM_dom_sf"/>
</dbReference>
<dbReference type="EMBL" id="MRCE01000048">
    <property type="protein sequence ID" value="OKH31638.1"/>
    <property type="molecule type" value="Genomic_DNA"/>
</dbReference>
<proteinExistence type="predicted"/>
<dbReference type="InterPro" id="IPR053840">
    <property type="entry name" value="Hfq_1"/>
</dbReference>
<dbReference type="AlphaFoldDB" id="A0A1U7I5Y0"/>
<accession>A0A1U7I5Y0</accession>
<feature type="domain" description="Hfq-related" evidence="1">
    <location>
        <begin position="9"/>
        <end position="69"/>
    </location>
</feature>
<evidence type="ECO:0000259" key="1">
    <source>
        <dbReference type="Pfam" id="PF21979"/>
    </source>
</evidence>
<dbReference type="Pfam" id="PF21979">
    <property type="entry name" value="Hfq_1"/>
    <property type="match status" value="1"/>
</dbReference>
<reference evidence="2 3" key="1">
    <citation type="submission" date="2016-11" db="EMBL/GenBank/DDBJ databases">
        <title>Draft Genome Sequences of Nine Cyanobacterial Strains from Diverse Habitats.</title>
        <authorList>
            <person name="Zhu T."/>
            <person name="Hou S."/>
            <person name="Lu X."/>
            <person name="Hess W.R."/>
        </authorList>
    </citation>
    <scope>NUCLEOTIDE SEQUENCE [LARGE SCALE GENOMIC DNA]</scope>
    <source>
        <strain evidence="2 3">IAM M-71</strain>
    </source>
</reference>
<dbReference type="NCBIfam" id="NF047718">
    <property type="entry name" value="Hfq_rel_Cyano"/>
    <property type="match status" value="1"/>
</dbReference>
<gene>
    <name evidence="2" type="ORF">NIES2119_28340</name>
</gene>
<dbReference type="OrthoDB" id="573534at2"/>
<dbReference type="SUPFAM" id="SSF50182">
    <property type="entry name" value="Sm-like ribonucleoproteins"/>
    <property type="match status" value="1"/>
</dbReference>
<sequence>MTSGFDTNLPSVRQVQLIIKAQKRVELKLLTGEVISGILRWQDPNCISIIDDSNQQTFVWRQSIAYLKAFD</sequence>
<organism evidence="2 3">
    <name type="scientific">[Phormidium ambiguum] IAM M-71</name>
    <dbReference type="NCBI Taxonomy" id="454136"/>
    <lineage>
        <taxon>Bacteria</taxon>
        <taxon>Bacillati</taxon>
        <taxon>Cyanobacteriota</taxon>
        <taxon>Cyanophyceae</taxon>
        <taxon>Oscillatoriophycideae</taxon>
        <taxon>Aerosakkonematales</taxon>
        <taxon>Aerosakkonemataceae</taxon>
        <taxon>Floridanema</taxon>
    </lineage>
</organism>
<name>A0A1U7I5Y0_9CYAN</name>
<protein>
    <submittedName>
        <fullName evidence="2">RNA-binding protein hfq</fullName>
    </submittedName>
</protein>
<evidence type="ECO:0000313" key="3">
    <source>
        <dbReference type="Proteomes" id="UP000185860"/>
    </source>
</evidence>
<dbReference type="STRING" id="454136.NIES2119_28340"/>
<dbReference type="RefSeq" id="WP_073596843.1">
    <property type="nucleotide sequence ID" value="NZ_MRCE01000048.1"/>
</dbReference>